<dbReference type="EMBL" id="DSLA01000084">
    <property type="protein sequence ID" value="HEH35575.1"/>
    <property type="molecule type" value="Genomic_DNA"/>
</dbReference>
<dbReference type="InterPro" id="IPR036390">
    <property type="entry name" value="WH_DNA-bd_sf"/>
</dbReference>
<evidence type="ECO:0000313" key="3">
    <source>
        <dbReference type="EMBL" id="HEH35575.1"/>
    </source>
</evidence>
<keyword evidence="1" id="KW-0812">Transmembrane</keyword>
<dbReference type="Gene3D" id="1.10.10.10">
    <property type="entry name" value="Winged helix-like DNA-binding domain superfamily/Winged helix DNA-binding domain"/>
    <property type="match status" value="1"/>
</dbReference>
<keyword evidence="1" id="KW-1133">Transmembrane helix</keyword>
<name>A0A7J2TJ44_ARCFL</name>
<accession>A0A7J2TJ44</accession>
<dbReference type="Pfam" id="PF24034">
    <property type="entry name" value="DUF7343"/>
    <property type="match status" value="1"/>
</dbReference>
<feature type="transmembrane region" description="Helical" evidence="1">
    <location>
        <begin position="105"/>
        <end position="123"/>
    </location>
</feature>
<dbReference type="SUPFAM" id="SSF46785">
    <property type="entry name" value="Winged helix' DNA-binding domain"/>
    <property type="match status" value="1"/>
</dbReference>
<feature type="domain" description="DUF7343" evidence="2">
    <location>
        <begin position="135"/>
        <end position="192"/>
    </location>
</feature>
<sequence>MAFLVFSIAPVSADTVYGKVYHWYTLEPVEALVIIKNGVEQRMLALNGEYSFEVKPGKYKIIARSGELVAIENVVVEGNVRFDIIVFPELEMPEEVPEMPAEEDYSYLVIAICLAGLIAIFSMKRRKKEEILPDDLMTVIETIKANGGRITQKELRKKLGFSEAKMSLILADLERRGIIEKVKKGRGNIIFLKNP</sequence>
<protein>
    <submittedName>
        <fullName evidence="3">Winged helix-turn-helix transcriptional regulator</fullName>
    </submittedName>
</protein>
<dbReference type="AlphaFoldDB" id="A0A7J2TJ44"/>
<proteinExistence type="predicted"/>
<comment type="caution">
    <text evidence="3">The sequence shown here is derived from an EMBL/GenBank/DDBJ whole genome shotgun (WGS) entry which is preliminary data.</text>
</comment>
<organism evidence="3">
    <name type="scientific">Archaeoglobus fulgidus</name>
    <dbReference type="NCBI Taxonomy" id="2234"/>
    <lineage>
        <taxon>Archaea</taxon>
        <taxon>Methanobacteriati</taxon>
        <taxon>Methanobacteriota</taxon>
        <taxon>Archaeoglobi</taxon>
        <taxon>Archaeoglobales</taxon>
        <taxon>Archaeoglobaceae</taxon>
        <taxon>Archaeoglobus</taxon>
    </lineage>
</organism>
<reference evidence="3" key="1">
    <citation type="journal article" date="2020" name="mSystems">
        <title>Genome- and Community-Level Interaction Insights into Carbon Utilization and Element Cycling Functions of Hydrothermarchaeota in Hydrothermal Sediment.</title>
        <authorList>
            <person name="Zhou Z."/>
            <person name="Liu Y."/>
            <person name="Xu W."/>
            <person name="Pan J."/>
            <person name="Luo Z.H."/>
            <person name="Li M."/>
        </authorList>
    </citation>
    <scope>NUCLEOTIDE SEQUENCE [LARGE SCALE GENOMIC DNA]</scope>
    <source>
        <strain evidence="3">SpSt-26</strain>
    </source>
</reference>
<evidence type="ECO:0000259" key="2">
    <source>
        <dbReference type="Pfam" id="PF24034"/>
    </source>
</evidence>
<dbReference type="InterPro" id="IPR055767">
    <property type="entry name" value="DUF7343"/>
</dbReference>
<evidence type="ECO:0000256" key="1">
    <source>
        <dbReference type="SAM" id="Phobius"/>
    </source>
</evidence>
<gene>
    <name evidence="3" type="ORF">ENP88_05405</name>
</gene>
<dbReference type="InterPro" id="IPR036388">
    <property type="entry name" value="WH-like_DNA-bd_sf"/>
</dbReference>
<keyword evidence="1" id="KW-0472">Membrane</keyword>